<name>A0A7J7MPS1_9MAGN</name>
<dbReference type="InterPro" id="IPR003121">
    <property type="entry name" value="SWIB_MDM2_domain"/>
</dbReference>
<dbReference type="CDD" id="cd10567">
    <property type="entry name" value="SWIB-MDM2_like"/>
    <property type="match status" value="1"/>
</dbReference>
<evidence type="ECO:0000313" key="3">
    <source>
        <dbReference type="Proteomes" id="UP000541444"/>
    </source>
</evidence>
<feature type="domain" description="DM2" evidence="1">
    <location>
        <begin position="73"/>
        <end position="158"/>
    </location>
</feature>
<dbReference type="OrthoDB" id="10251073at2759"/>
<dbReference type="AlphaFoldDB" id="A0A7J7MPS1"/>
<dbReference type="SUPFAM" id="SSF47592">
    <property type="entry name" value="SWIB/MDM2 domain"/>
    <property type="match status" value="1"/>
</dbReference>
<dbReference type="Pfam" id="PF02201">
    <property type="entry name" value="SWIB"/>
    <property type="match status" value="1"/>
</dbReference>
<accession>A0A7J7MPS1</accession>
<evidence type="ECO:0000259" key="1">
    <source>
        <dbReference type="PROSITE" id="PS51925"/>
    </source>
</evidence>
<dbReference type="Gene3D" id="1.10.245.10">
    <property type="entry name" value="SWIB/MDM2 domain"/>
    <property type="match status" value="1"/>
</dbReference>
<dbReference type="InterPro" id="IPR036885">
    <property type="entry name" value="SWIB_MDM2_dom_sf"/>
</dbReference>
<evidence type="ECO:0000313" key="2">
    <source>
        <dbReference type="EMBL" id="KAF6156935.1"/>
    </source>
</evidence>
<dbReference type="InterPro" id="IPR019835">
    <property type="entry name" value="SWIB_domain"/>
</dbReference>
<comment type="caution">
    <text evidence="2">The sequence shown here is derived from an EMBL/GenBank/DDBJ whole genome shotgun (WGS) entry which is preliminary data.</text>
</comment>
<dbReference type="EMBL" id="JACGCM010001289">
    <property type="protein sequence ID" value="KAF6156935.1"/>
    <property type="molecule type" value="Genomic_DNA"/>
</dbReference>
<organism evidence="2 3">
    <name type="scientific">Kingdonia uniflora</name>
    <dbReference type="NCBI Taxonomy" id="39325"/>
    <lineage>
        <taxon>Eukaryota</taxon>
        <taxon>Viridiplantae</taxon>
        <taxon>Streptophyta</taxon>
        <taxon>Embryophyta</taxon>
        <taxon>Tracheophyta</taxon>
        <taxon>Spermatophyta</taxon>
        <taxon>Magnoliopsida</taxon>
        <taxon>Ranunculales</taxon>
        <taxon>Circaeasteraceae</taxon>
        <taxon>Kingdonia</taxon>
    </lineage>
</organism>
<protein>
    <recommendedName>
        <fullName evidence="1">DM2 domain-containing protein</fullName>
    </recommendedName>
</protein>
<gene>
    <name evidence="2" type="ORF">GIB67_039696</name>
</gene>
<reference evidence="2 3" key="1">
    <citation type="journal article" date="2020" name="IScience">
        <title>Genome Sequencing of the Endangered Kingdonia uniflora (Circaeasteraceae, Ranunculales) Reveals Potential Mechanisms of Evolutionary Specialization.</title>
        <authorList>
            <person name="Sun Y."/>
            <person name="Deng T."/>
            <person name="Zhang A."/>
            <person name="Moore M.J."/>
            <person name="Landis J.B."/>
            <person name="Lin N."/>
            <person name="Zhang H."/>
            <person name="Zhang X."/>
            <person name="Huang J."/>
            <person name="Zhang X."/>
            <person name="Sun H."/>
            <person name="Wang H."/>
        </authorList>
    </citation>
    <scope>NUCLEOTIDE SEQUENCE [LARGE SCALE GENOMIC DNA]</scope>
    <source>
        <strain evidence="2">TB1705</strain>
        <tissue evidence="2">Leaf</tissue>
    </source>
</reference>
<dbReference type="PANTHER" id="PTHR13844">
    <property type="entry name" value="SWI/SNF-RELATED MATRIX-ASSOCIATED ACTIN-DEPENDENT REGULATOR OF CHROMATIN SUBFAMILY D"/>
    <property type="match status" value="1"/>
</dbReference>
<proteinExistence type="predicted"/>
<keyword evidence="3" id="KW-1185">Reference proteome</keyword>
<sequence length="161" mass="18070">MLRNLLAKGSPDPHSKTMVEAECRDVYASSGALNDLLGTYNHNRVNQHCGNWIQTSITILEGMLMQKTMQGTMAKLEPPEGCTFLDGIGISLLLFKPALLYIRDEIVKQLPAYIRKNNLQDPSNKRKIICNNELHLVFEADCTDTFKLNSLLAKHITSLEP</sequence>
<dbReference type="PROSITE" id="PS51925">
    <property type="entry name" value="SWIB_MDM2"/>
    <property type="match status" value="1"/>
</dbReference>
<dbReference type="SMART" id="SM00151">
    <property type="entry name" value="SWIB"/>
    <property type="match status" value="1"/>
</dbReference>
<dbReference type="Proteomes" id="UP000541444">
    <property type="component" value="Unassembled WGS sequence"/>
</dbReference>